<protein>
    <submittedName>
        <fullName evidence="1">Uncharacterized protein</fullName>
    </submittedName>
</protein>
<dbReference type="AlphaFoldDB" id="A0A165Z948"/>
<gene>
    <name evidence="1" type="ORF">EXIGLDRAFT_780879</name>
</gene>
<reference evidence="1 2" key="1">
    <citation type="journal article" date="2016" name="Mol. Biol. Evol.">
        <title>Comparative Genomics of Early-Diverging Mushroom-Forming Fungi Provides Insights into the Origins of Lignocellulose Decay Capabilities.</title>
        <authorList>
            <person name="Nagy L.G."/>
            <person name="Riley R."/>
            <person name="Tritt A."/>
            <person name="Adam C."/>
            <person name="Daum C."/>
            <person name="Floudas D."/>
            <person name="Sun H."/>
            <person name="Yadav J.S."/>
            <person name="Pangilinan J."/>
            <person name="Larsson K.H."/>
            <person name="Matsuura K."/>
            <person name="Barry K."/>
            <person name="Labutti K."/>
            <person name="Kuo R."/>
            <person name="Ohm R.A."/>
            <person name="Bhattacharya S.S."/>
            <person name="Shirouzu T."/>
            <person name="Yoshinaga Y."/>
            <person name="Martin F.M."/>
            <person name="Grigoriev I.V."/>
            <person name="Hibbett D.S."/>
        </authorList>
    </citation>
    <scope>NUCLEOTIDE SEQUENCE [LARGE SCALE GENOMIC DNA]</scope>
    <source>
        <strain evidence="1 2">HHB12029</strain>
    </source>
</reference>
<keyword evidence="2" id="KW-1185">Reference proteome</keyword>
<sequence length="113" mass="13076">MRSCCCYASPTRLSSRFNPIRVLLVEIQLAPTSFLQAHDCQKHKLQQRLRRLRHPCALSAFFFSTVFPSRTRYGPLSHTSVVLRQLHRRLVAQFGVLVKIQRNIRIVASLDDT</sequence>
<dbReference type="Proteomes" id="UP000077266">
    <property type="component" value="Unassembled WGS sequence"/>
</dbReference>
<dbReference type="InParanoid" id="A0A165Z948"/>
<name>A0A165Z948_EXIGL</name>
<evidence type="ECO:0000313" key="1">
    <source>
        <dbReference type="EMBL" id="KZV80489.1"/>
    </source>
</evidence>
<dbReference type="EMBL" id="KV426476">
    <property type="protein sequence ID" value="KZV80489.1"/>
    <property type="molecule type" value="Genomic_DNA"/>
</dbReference>
<evidence type="ECO:0000313" key="2">
    <source>
        <dbReference type="Proteomes" id="UP000077266"/>
    </source>
</evidence>
<proteinExistence type="predicted"/>
<accession>A0A165Z948</accession>
<organism evidence="1 2">
    <name type="scientific">Exidia glandulosa HHB12029</name>
    <dbReference type="NCBI Taxonomy" id="1314781"/>
    <lineage>
        <taxon>Eukaryota</taxon>
        <taxon>Fungi</taxon>
        <taxon>Dikarya</taxon>
        <taxon>Basidiomycota</taxon>
        <taxon>Agaricomycotina</taxon>
        <taxon>Agaricomycetes</taxon>
        <taxon>Auriculariales</taxon>
        <taxon>Exidiaceae</taxon>
        <taxon>Exidia</taxon>
    </lineage>
</organism>